<dbReference type="PIRSF" id="PIRSF001438">
    <property type="entry name" value="4pyrrol_synth_OHMeBilane_synth"/>
    <property type="match status" value="1"/>
</dbReference>
<evidence type="ECO:0000259" key="10">
    <source>
        <dbReference type="Pfam" id="PF03900"/>
    </source>
</evidence>
<reference evidence="12" key="2">
    <citation type="journal article" date="2016" name="Genome Announc.">
        <title>Draft Genome Sequences of Two Novel Amoeba-Resistant Intranuclear Bacteria, 'Candidatus Berkiella cookevillensis' and 'Candidatus Berkiella aquae'.</title>
        <authorList>
            <person name="Mehari Y.T."/>
            <person name="Arivett B.A."/>
            <person name="Farone A.L."/>
            <person name="Gunderson J.H."/>
            <person name="Farone M.B."/>
        </authorList>
    </citation>
    <scope>NUCLEOTIDE SEQUENCE</scope>
    <source>
        <strain evidence="12">CC99</strain>
    </source>
</reference>
<dbReference type="InterPro" id="IPR022418">
    <property type="entry name" value="Porphobilinogen_deaminase_C"/>
</dbReference>
<comment type="miscellaneous">
    <text evidence="8">The porphobilinogen subunits are added to the dipyrromethane group.</text>
</comment>
<dbReference type="PROSITE" id="PS00533">
    <property type="entry name" value="PORPHOBILINOGEN_DEAM"/>
    <property type="match status" value="1"/>
</dbReference>
<dbReference type="PRINTS" id="PR00151">
    <property type="entry name" value="PORPHBDMNASE"/>
</dbReference>
<accession>A0A0Q9YQ18</accession>
<evidence type="ECO:0000256" key="5">
    <source>
        <dbReference type="ARBA" id="ARBA00022679"/>
    </source>
</evidence>
<evidence type="ECO:0000313" key="12">
    <source>
        <dbReference type="EMBL" id="MCS5709682.1"/>
    </source>
</evidence>
<dbReference type="InterPro" id="IPR022417">
    <property type="entry name" value="Porphobilin_deaminase_N"/>
</dbReference>
<evidence type="ECO:0000256" key="7">
    <source>
        <dbReference type="ARBA" id="ARBA00048169"/>
    </source>
</evidence>
<dbReference type="PANTHER" id="PTHR11557:SF0">
    <property type="entry name" value="PORPHOBILINOGEN DEAMINASE"/>
    <property type="match status" value="1"/>
</dbReference>
<proteinExistence type="inferred from homology"/>
<comment type="similarity">
    <text evidence="3 8">Belongs to the HMBS family.</text>
</comment>
<evidence type="ECO:0000256" key="6">
    <source>
        <dbReference type="ARBA" id="ARBA00023244"/>
    </source>
</evidence>
<protein>
    <recommendedName>
        <fullName evidence="8">Porphobilinogen deaminase</fullName>
        <shortName evidence="8">PBG</shortName>
        <ecNumber evidence="8">2.5.1.61</ecNumber>
    </recommendedName>
    <alternativeName>
        <fullName evidence="8">Hydroxymethylbilane synthase</fullName>
        <shortName evidence="8">HMBS</shortName>
    </alternativeName>
    <alternativeName>
        <fullName evidence="8">Pre-uroporphyrinogen synthase</fullName>
    </alternativeName>
</protein>
<keyword evidence="13" id="KW-1185">Reference proteome</keyword>
<dbReference type="InterPro" id="IPR000860">
    <property type="entry name" value="HemC"/>
</dbReference>
<dbReference type="SUPFAM" id="SSF54782">
    <property type="entry name" value="Porphobilinogen deaminase (hydroxymethylbilane synthase), C-terminal domain"/>
    <property type="match status" value="1"/>
</dbReference>
<dbReference type="EMBL" id="LKHV02000001">
    <property type="protein sequence ID" value="MCS5709682.1"/>
    <property type="molecule type" value="Genomic_DNA"/>
</dbReference>
<comment type="caution">
    <text evidence="11">The sequence shown here is derived from an EMBL/GenBank/DDBJ whole genome shotgun (WGS) entry which is preliminary data.</text>
</comment>
<gene>
    <name evidence="8 11" type="primary">hemC</name>
    <name evidence="12" type="ORF">CC99x_012320</name>
    <name evidence="11" type="ORF">CC99x_01247</name>
</gene>
<feature type="modified residue" description="S-(dipyrrolylmethanemethyl)cysteine" evidence="8">
    <location>
        <position position="240"/>
    </location>
</feature>
<dbReference type="Gene3D" id="3.40.190.10">
    <property type="entry name" value="Periplasmic binding protein-like II"/>
    <property type="match status" value="2"/>
</dbReference>
<dbReference type="UniPathway" id="UPA00251">
    <property type="reaction ID" value="UER00319"/>
</dbReference>
<dbReference type="EC" id="2.5.1.61" evidence="8"/>
<dbReference type="GO" id="GO:0005737">
    <property type="term" value="C:cytoplasm"/>
    <property type="evidence" value="ECO:0007669"/>
    <property type="project" value="UniProtKB-UniRule"/>
</dbReference>
<keyword evidence="5 8" id="KW-0808">Transferase</keyword>
<dbReference type="RefSeq" id="WP_057624356.1">
    <property type="nucleotide sequence ID" value="NZ_LKHV02000001.1"/>
</dbReference>
<evidence type="ECO:0000256" key="8">
    <source>
        <dbReference type="HAMAP-Rule" id="MF_00260"/>
    </source>
</evidence>
<dbReference type="AlphaFoldDB" id="A0A0Q9YQ18"/>
<dbReference type="NCBIfam" id="TIGR00212">
    <property type="entry name" value="hemC"/>
    <property type="match status" value="1"/>
</dbReference>
<dbReference type="HAMAP" id="MF_00260">
    <property type="entry name" value="Porphobil_deam"/>
    <property type="match status" value="1"/>
</dbReference>
<sequence>MKKLRIVTRSSKLALAQVDWVKNKLNNFYPDLDFDILKITTSGDKFLEAPLYKVGGKGLFVKELDDVLIQGEADIAIHSVKDVPQTLPDALILPVLCEREDPRDAWISPQGLRIEELAAGANVGTSSLRRIVQLRRVRSDLNYLSLRGNVPTRVAKCQAGDFDAIVLAKAGLARLEMSDVITHVFPPQILLPAVGQGAIGIVCHKAAEAVRALIAPLNHPRTYHCVMAERVMNKRLHGSCQVPIAGYAFVENESITLMGRVGHPDTTEMVEASCTMPFDAFEALGNEVAERLIAQGALSLIESFVKAKE</sequence>
<dbReference type="PANTHER" id="PTHR11557">
    <property type="entry name" value="PORPHOBILINOGEN DEAMINASE"/>
    <property type="match status" value="1"/>
</dbReference>
<evidence type="ECO:0000256" key="4">
    <source>
        <dbReference type="ARBA" id="ARBA00011245"/>
    </source>
</evidence>
<comment type="subunit">
    <text evidence="4 8">Monomer.</text>
</comment>
<reference evidence="12" key="3">
    <citation type="submission" date="2021-06" db="EMBL/GenBank/DDBJ databases">
        <title>Genomic Description and Analysis of Intracellular Bacteria, Candidatus Berkiella cookevillensis and Candidatus Berkiella aquae.</title>
        <authorList>
            <person name="Kidane D.T."/>
            <person name="Mehari Y.T."/>
            <person name="Rice F.C."/>
            <person name="Arivett B.A."/>
            <person name="Farone A.L."/>
            <person name="Berk S.G."/>
            <person name="Farone M.B."/>
        </authorList>
    </citation>
    <scope>NUCLEOTIDE SEQUENCE</scope>
    <source>
        <strain evidence="12">CC99</strain>
    </source>
</reference>
<dbReference type="InterPro" id="IPR022419">
    <property type="entry name" value="Porphobilin_deaminase_cofac_BS"/>
</dbReference>
<dbReference type="STRING" id="437022.CC99x_01247"/>
<evidence type="ECO:0000313" key="11">
    <source>
        <dbReference type="EMBL" id="KRG18766.1"/>
    </source>
</evidence>
<evidence type="ECO:0000256" key="1">
    <source>
        <dbReference type="ARBA" id="ARBA00002869"/>
    </source>
</evidence>
<dbReference type="FunFam" id="3.40.190.10:FF:000004">
    <property type="entry name" value="Porphobilinogen deaminase"/>
    <property type="match status" value="1"/>
</dbReference>
<comment type="catalytic activity">
    <reaction evidence="7 8">
        <text>4 porphobilinogen + H2O = hydroxymethylbilane + 4 NH4(+)</text>
        <dbReference type="Rhea" id="RHEA:13185"/>
        <dbReference type="ChEBI" id="CHEBI:15377"/>
        <dbReference type="ChEBI" id="CHEBI:28938"/>
        <dbReference type="ChEBI" id="CHEBI:57845"/>
        <dbReference type="ChEBI" id="CHEBI:58126"/>
        <dbReference type="EC" id="2.5.1.61"/>
    </reaction>
</comment>
<dbReference type="FunFam" id="3.40.190.10:FF:000005">
    <property type="entry name" value="Porphobilinogen deaminase"/>
    <property type="match status" value="1"/>
</dbReference>
<dbReference type="Proteomes" id="UP000051494">
    <property type="component" value="Unassembled WGS sequence"/>
</dbReference>
<evidence type="ECO:0000313" key="13">
    <source>
        <dbReference type="Proteomes" id="UP000051494"/>
    </source>
</evidence>
<name>A0A0Q9YQ18_9GAMM</name>
<keyword evidence="6 8" id="KW-0627">Porphyrin biosynthesis</keyword>
<dbReference type="PATRIC" id="fig|1590042.3.peg.1264"/>
<dbReference type="OrthoDB" id="9810298at2"/>
<dbReference type="SUPFAM" id="SSF53850">
    <property type="entry name" value="Periplasmic binding protein-like II"/>
    <property type="match status" value="1"/>
</dbReference>
<evidence type="ECO:0000259" key="9">
    <source>
        <dbReference type="Pfam" id="PF01379"/>
    </source>
</evidence>
<evidence type="ECO:0000256" key="2">
    <source>
        <dbReference type="ARBA" id="ARBA00004735"/>
    </source>
</evidence>
<comment type="function">
    <text evidence="1 8">Tetrapolymerization of the monopyrrole PBG into the hydroxymethylbilane pre-uroporphyrinogen in several discrete steps.</text>
</comment>
<dbReference type="Pfam" id="PF03900">
    <property type="entry name" value="Porphobil_deamC"/>
    <property type="match status" value="1"/>
</dbReference>
<reference evidence="11" key="1">
    <citation type="submission" date="2015-09" db="EMBL/GenBank/DDBJ databases">
        <title>Draft Genome Sequences of Two Novel Amoeba-resistant Intranuclear Bacteria, Candidatus Berkiella cookevillensis and Candidatus Berkiella aquae.</title>
        <authorList>
            <person name="Mehari Y.T."/>
            <person name="Arivett B.A."/>
            <person name="Farone A.L."/>
            <person name="Gunderson J.H."/>
            <person name="Farone M.B."/>
        </authorList>
    </citation>
    <scope>NUCLEOTIDE SEQUENCE [LARGE SCALE GENOMIC DNA]</scope>
    <source>
        <strain evidence="11">CC99</strain>
    </source>
</reference>
<dbReference type="EMBL" id="LKHV01000005">
    <property type="protein sequence ID" value="KRG18766.1"/>
    <property type="molecule type" value="Genomic_DNA"/>
</dbReference>
<dbReference type="GO" id="GO:0004418">
    <property type="term" value="F:hydroxymethylbilane synthase activity"/>
    <property type="evidence" value="ECO:0007669"/>
    <property type="project" value="UniProtKB-UniRule"/>
</dbReference>
<dbReference type="InterPro" id="IPR036803">
    <property type="entry name" value="Porphobilinogen_deaminase_C_sf"/>
</dbReference>
<feature type="domain" description="Porphobilinogen deaminase C-terminal" evidence="10">
    <location>
        <begin position="224"/>
        <end position="293"/>
    </location>
</feature>
<evidence type="ECO:0000256" key="3">
    <source>
        <dbReference type="ARBA" id="ARBA00005638"/>
    </source>
</evidence>
<comment type="pathway">
    <text evidence="2">Porphyrin-containing compound metabolism; protoporphyrin-IX biosynthesis; coproporphyrinogen-III from 5-aminolevulinate: step 2/4.</text>
</comment>
<organism evidence="11">
    <name type="scientific">Candidatus Berkiella cookevillensis</name>
    <dbReference type="NCBI Taxonomy" id="437022"/>
    <lineage>
        <taxon>Bacteria</taxon>
        <taxon>Pseudomonadati</taxon>
        <taxon>Pseudomonadota</taxon>
        <taxon>Gammaproteobacteria</taxon>
        <taxon>Candidatus Berkiellales</taxon>
        <taxon>Candidatus Berkiellaceae</taxon>
        <taxon>Candidatus Berkiella</taxon>
    </lineage>
</organism>
<dbReference type="Gene3D" id="3.30.160.40">
    <property type="entry name" value="Porphobilinogen deaminase, C-terminal domain"/>
    <property type="match status" value="1"/>
</dbReference>
<comment type="cofactor">
    <cofactor evidence="8">
        <name>dipyrromethane</name>
        <dbReference type="ChEBI" id="CHEBI:60342"/>
    </cofactor>
    <text evidence="8">Binds 1 dipyrromethane group covalently.</text>
</comment>
<dbReference type="Pfam" id="PF01379">
    <property type="entry name" value="Porphobil_deam"/>
    <property type="match status" value="1"/>
</dbReference>
<dbReference type="GO" id="GO:0006782">
    <property type="term" value="P:protoporphyrinogen IX biosynthetic process"/>
    <property type="evidence" value="ECO:0007669"/>
    <property type="project" value="UniProtKB-UniRule"/>
</dbReference>
<feature type="domain" description="Porphobilinogen deaminase N-terminal" evidence="9">
    <location>
        <begin position="4"/>
        <end position="210"/>
    </location>
</feature>